<accession>A0A1H9RU34</accession>
<keyword evidence="1" id="KW-0472">Membrane</keyword>
<evidence type="ECO:0000313" key="3">
    <source>
        <dbReference type="Proteomes" id="UP000198815"/>
    </source>
</evidence>
<reference evidence="2 3" key="1">
    <citation type="submission" date="2016-10" db="EMBL/GenBank/DDBJ databases">
        <authorList>
            <person name="de Groot N.N."/>
        </authorList>
    </citation>
    <scope>NUCLEOTIDE SEQUENCE [LARGE SCALE GENOMIC DNA]</scope>
    <source>
        <strain evidence="2 3">DSM 16859</strain>
    </source>
</reference>
<keyword evidence="1" id="KW-1133">Transmembrane helix</keyword>
<name>A0A1H9RU34_9ACTN</name>
<keyword evidence="1" id="KW-0812">Transmembrane</keyword>
<proteinExistence type="predicted"/>
<feature type="transmembrane region" description="Helical" evidence="1">
    <location>
        <begin position="50"/>
        <end position="72"/>
    </location>
</feature>
<feature type="transmembrane region" description="Helical" evidence="1">
    <location>
        <begin position="107"/>
        <end position="127"/>
    </location>
</feature>
<organism evidence="2 3">
    <name type="scientific">Propionibacterium cyclohexanicum</name>
    <dbReference type="NCBI Taxonomy" id="64702"/>
    <lineage>
        <taxon>Bacteria</taxon>
        <taxon>Bacillati</taxon>
        <taxon>Actinomycetota</taxon>
        <taxon>Actinomycetes</taxon>
        <taxon>Propionibacteriales</taxon>
        <taxon>Propionibacteriaceae</taxon>
        <taxon>Propionibacterium</taxon>
    </lineage>
</organism>
<dbReference type="STRING" id="64702.SAMN05443377_10953"/>
<feature type="transmembrane region" description="Helical" evidence="1">
    <location>
        <begin position="132"/>
        <end position="150"/>
    </location>
</feature>
<dbReference type="OrthoDB" id="8017424at2"/>
<feature type="transmembrane region" description="Helical" evidence="1">
    <location>
        <begin position="170"/>
        <end position="190"/>
    </location>
</feature>
<evidence type="ECO:0000313" key="2">
    <source>
        <dbReference type="EMBL" id="SER76312.1"/>
    </source>
</evidence>
<keyword evidence="3" id="KW-1185">Reference proteome</keyword>
<dbReference type="PIRSF" id="PIRSF037394">
    <property type="entry name" value="ABC_thiamine-permease_YkoE_prd"/>
    <property type="match status" value="1"/>
</dbReference>
<gene>
    <name evidence="2" type="ORF">SAMN05443377_10953</name>
</gene>
<feature type="transmembrane region" description="Helical" evidence="1">
    <location>
        <begin position="21"/>
        <end position="44"/>
    </location>
</feature>
<dbReference type="Proteomes" id="UP000198815">
    <property type="component" value="Unassembled WGS sequence"/>
</dbReference>
<dbReference type="AlphaFoldDB" id="A0A1H9RU34"/>
<evidence type="ECO:0000256" key="1">
    <source>
        <dbReference type="SAM" id="Phobius"/>
    </source>
</evidence>
<dbReference type="EMBL" id="FOGZ01000009">
    <property type="protein sequence ID" value="SER76312.1"/>
    <property type="molecule type" value="Genomic_DNA"/>
</dbReference>
<sequence>MSSKTPSAIDETRPVQLGAHHWRVVDIVVGAVLAVAVGLIFWAWNTIGSAWYSAMAALTPGLGGIASGIWFLGGPLGALVIRKPGAAVFVETLAAVVSMVIGNQWGITTVTSGFFQGLGAEIVFLIVRYRMWTVPVAIVAGAAAGFGAWANELFIGQTPNITMGLAFNVIYLVSNLVSGAVLAGLLGWIVTKALAKTGALNRFASGRQA</sequence>
<dbReference type="Pfam" id="PF09819">
    <property type="entry name" value="ABC_cobalt"/>
    <property type="match status" value="1"/>
</dbReference>
<dbReference type="InterPro" id="IPR017195">
    <property type="entry name" value="ABC_thiamin-permease_prd"/>
</dbReference>
<dbReference type="RefSeq" id="WP_091968968.1">
    <property type="nucleotide sequence ID" value="NZ_FOGZ01000009.1"/>
</dbReference>
<protein>
    <submittedName>
        <fullName evidence="2">Energy-coupling factor transport system substrate-specific component</fullName>
    </submittedName>
</protein>